<protein>
    <submittedName>
        <fullName evidence="1">Uncharacterized protein</fullName>
    </submittedName>
</protein>
<evidence type="ECO:0000313" key="1">
    <source>
        <dbReference type="EMBL" id="KTQ92608.1"/>
    </source>
</evidence>
<name>A0A175R5L0_9HYPH</name>
<dbReference type="AlphaFoldDB" id="A0A175R5L0"/>
<accession>A0A175R5L0</accession>
<comment type="caution">
    <text evidence="1">The sequence shown here is derived from an EMBL/GenBank/DDBJ whole genome shotgun (WGS) entry which is preliminary data.</text>
</comment>
<evidence type="ECO:0000313" key="2">
    <source>
        <dbReference type="Proteomes" id="UP000078272"/>
    </source>
</evidence>
<gene>
    <name evidence="1" type="ORF">NS226_14980</name>
</gene>
<dbReference type="RefSeq" id="WP_058635640.1">
    <property type="nucleotide sequence ID" value="NZ_LDPZ01000031.1"/>
</dbReference>
<dbReference type="EMBL" id="LDPZ01000031">
    <property type="protein sequence ID" value="KTQ92608.1"/>
    <property type="molecule type" value="Genomic_DNA"/>
</dbReference>
<dbReference type="PATRIC" id="fig|401562.3.peg.2699"/>
<proteinExistence type="predicted"/>
<sequence>MKQVRFSSLDPNLVIDDLDALGEGAQVISLIAAASFGSLAAPCATTGEDKNCDYATAVL</sequence>
<dbReference type="Proteomes" id="UP000078272">
    <property type="component" value="Unassembled WGS sequence"/>
</dbReference>
<organism evidence="1 2">
    <name type="scientific">Aureimonas ureilytica</name>
    <dbReference type="NCBI Taxonomy" id="401562"/>
    <lineage>
        <taxon>Bacteria</taxon>
        <taxon>Pseudomonadati</taxon>
        <taxon>Pseudomonadota</taxon>
        <taxon>Alphaproteobacteria</taxon>
        <taxon>Hyphomicrobiales</taxon>
        <taxon>Aurantimonadaceae</taxon>
        <taxon>Aureimonas</taxon>
    </lineage>
</organism>
<reference evidence="1 2" key="1">
    <citation type="journal article" date="2016" name="Front. Microbiol.">
        <title>Genomic Resource of Rice Seed Associated Bacteria.</title>
        <authorList>
            <person name="Midha S."/>
            <person name="Bansal K."/>
            <person name="Sharma S."/>
            <person name="Kumar N."/>
            <person name="Patil P.P."/>
            <person name="Chaudhry V."/>
            <person name="Patil P.B."/>
        </authorList>
    </citation>
    <scope>NUCLEOTIDE SEQUENCE [LARGE SCALE GENOMIC DNA]</scope>
    <source>
        <strain evidence="1 2">NS226</strain>
    </source>
</reference>